<dbReference type="Gene3D" id="3.40.350.10">
    <property type="entry name" value="Creatinase/prolidase N-terminal domain"/>
    <property type="match status" value="1"/>
</dbReference>
<sequence>MPNSLSERNRRWDLLNKSMQENDVDALIFSANDYRGHKGALRYVADYNLPHRSGNAVMFKDEEPILVLSGNLSGARKATTGWVSDYRCPGTIAQGLVDALKRRKKFTRVGIVGLGQIMKVDEYLALTTSYPQVEFIDYSAQFELIRAVKSAAEIRGTEESAYILDQCFSRLLEIARPGTTEREIGAEMYKVGHQLGGEDPLFLTMYTETDGGQTNATFGPPRDRVLNAHDIHTFSFEIVGPKGYWTELSRMVTFAQPTDDYDRMARAVTKGLAAASMEMKPGASPSRIQRSVLKAIESEGASSSYWSGHSLGLDVLEHPWIGLDVVEDGTQSDDTMIQAGYVLAVHPMVRDDAAGASGYMADSFVIDDSGSRKLSEHPTGLYRISKGEVNVNEY</sequence>
<dbReference type="InterPro" id="IPR050659">
    <property type="entry name" value="Peptidase_M24B"/>
</dbReference>
<dbReference type="PANTHER" id="PTHR46112">
    <property type="entry name" value="AMINOPEPTIDASE"/>
    <property type="match status" value="1"/>
</dbReference>
<dbReference type="InterPro" id="IPR036005">
    <property type="entry name" value="Creatinase/aminopeptidase-like"/>
</dbReference>
<keyword evidence="4" id="KW-1185">Reference proteome</keyword>
<accession>A0ABP9SP73</accession>
<evidence type="ECO:0008006" key="5">
    <source>
        <dbReference type="Google" id="ProtNLM"/>
    </source>
</evidence>
<organism evidence="3 4">
    <name type="scientific">Arthrobacter gyeryongensis</name>
    <dbReference type="NCBI Taxonomy" id="1650592"/>
    <lineage>
        <taxon>Bacteria</taxon>
        <taxon>Bacillati</taxon>
        <taxon>Actinomycetota</taxon>
        <taxon>Actinomycetes</taxon>
        <taxon>Micrococcales</taxon>
        <taxon>Micrococcaceae</taxon>
        <taxon>Arthrobacter</taxon>
    </lineage>
</organism>
<evidence type="ECO:0000313" key="3">
    <source>
        <dbReference type="EMBL" id="GAA5199364.1"/>
    </source>
</evidence>
<dbReference type="InterPro" id="IPR000587">
    <property type="entry name" value="Creatinase_N"/>
</dbReference>
<evidence type="ECO:0000259" key="1">
    <source>
        <dbReference type="Pfam" id="PF00557"/>
    </source>
</evidence>
<protein>
    <recommendedName>
        <fullName evidence="5">Xaa-Pro aminopeptidase</fullName>
    </recommendedName>
</protein>
<dbReference type="SUPFAM" id="SSF55920">
    <property type="entry name" value="Creatinase/aminopeptidase"/>
    <property type="match status" value="1"/>
</dbReference>
<name>A0ABP9SP73_9MICC</name>
<dbReference type="Proteomes" id="UP001500200">
    <property type="component" value="Unassembled WGS sequence"/>
</dbReference>
<dbReference type="Pfam" id="PF01321">
    <property type="entry name" value="Creatinase_N"/>
    <property type="match status" value="1"/>
</dbReference>
<dbReference type="Gene3D" id="3.90.230.10">
    <property type="entry name" value="Creatinase/methionine aminopeptidase superfamily"/>
    <property type="match status" value="1"/>
</dbReference>
<dbReference type="CDD" id="cd01066">
    <property type="entry name" value="APP_MetAP"/>
    <property type="match status" value="1"/>
</dbReference>
<proteinExistence type="predicted"/>
<dbReference type="SUPFAM" id="SSF53092">
    <property type="entry name" value="Creatinase/prolidase N-terminal domain"/>
    <property type="match status" value="1"/>
</dbReference>
<dbReference type="Pfam" id="PF00557">
    <property type="entry name" value="Peptidase_M24"/>
    <property type="match status" value="1"/>
</dbReference>
<dbReference type="RefSeq" id="WP_345451843.1">
    <property type="nucleotide sequence ID" value="NZ_BAABKK010000030.1"/>
</dbReference>
<dbReference type="InterPro" id="IPR029149">
    <property type="entry name" value="Creatin/AminoP/Spt16_N"/>
</dbReference>
<comment type="caution">
    <text evidence="3">The sequence shown here is derived from an EMBL/GenBank/DDBJ whole genome shotgun (WGS) entry which is preliminary data.</text>
</comment>
<feature type="domain" description="Creatinase N-terminal" evidence="2">
    <location>
        <begin position="11"/>
        <end position="148"/>
    </location>
</feature>
<dbReference type="InterPro" id="IPR000994">
    <property type="entry name" value="Pept_M24"/>
</dbReference>
<feature type="domain" description="Peptidase M24" evidence="1">
    <location>
        <begin position="158"/>
        <end position="352"/>
    </location>
</feature>
<reference evidence="4" key="1">
    <citation type="journal article" date="2019" name="Int. J. Syst. Evol. Microbiol.">
        <title>The Global Catalogue of Microorganisms (GCM) 10K type strain sequencing project: providing services to taxonomists for standard genome sequencing and annotation.</title>
        <authorList>
            <consortium name="The Broad Institute Genomics Platform"/>
            <consortium name="The Broad Institute Genome Sequencing Center for Infectious Disease"/>
            <person name="Wu L."/>
            <person name="Ma J."/>
        </authorList>
    </citation>
    <scope>NUCLEOTIDE SEQUENCE [LARGE SCALE GENOMIC DNA]</scope>
    <source>
        <strain evidence="4">JCM 18514</strain>
    </source>
</reference>
<evidence type="ECO:0000313" key="4">
    <source>
        <dbReference type="Proteomes" id="UP001500200"/>
    </source>
</evidence>
<evidence type="ECO:0000259" key="2">
    <source>
        <dbReference type="Pfam" id="PF01321"/>
    </source>
</evidence>
<dbReference type="PANTHER" id="PTHR46112:SF2">
    <property type="entry name" value="XAA-PRO AMINOPEPTIDASE P-RELATED"/>
    <property type="match status" value="1"/>
</dbReference>
<dbReference type="EMBL" id="BAABKK010000030">
    <property type="protein sequence ID" value="GAA5199364.1"/>
    <property type="molecule type" value="Genomic_DNA"/>
</dbReference>
<gene>
    <name evidence="3" type="ORF">GCM10023346_38890</name>
</gene>